<keyword evidence="3" id="KW-1185">Reference proteome</keyword>
<comment type="caution">
    <text evidence="2">The sequence shown here is derived from an EMBL/GenBank/DDBJ whole genome shotgun (WGS) entry which is preliminary data.</text>
</comment>
<name>A0A1Y1VAC1_9FUNG</name>
<evidence type="ECO:0000313" key="2">
    <source>
        <dbReference type="EMBL" id="ORX51107.1"/>
    </source>
</evidence>
<keyword evidence="1" id="KW-0472">Membrane</keyword>
<dbReference type="Proteomes" id="UP000193719">
    <property type="component" value="Unassembled WGS sequence"/>
</dbReference>
<evidence type="ECO:0000256" key="1">
    <source>
        <dbReference type="SAM" id="Phobius"/>
    </source>
</evidence>
<reference evidence="2 3" key="1">
    <citation type="submission" date="2016-08" db="EMBL/GenBank/DDBJ databases">
        <title>Genomes of anaerobic fungi encode conserved fungal cellulosomes for biomass hydrolysis.</title>
        <authorList>
            <consortium name="DOE Joint Genome Institute"/>
            <person name="Haitjema C.H."/>
            <person name="Gilmore S.P."/>
            <person name="Henske J.K."/>
            <person name="Solomon K.V."/>
            <person name="De Groot R."/>
            <person name="Kuo A."/>
            <person name="Mondo S.J."/>
            <person name="Salamov A.A."/>
            <person name="Labutti K."/>
            <person name="Zhao Z."/>
            <person name="Chiniquy J."/>
            <person name="Barry K."/>
            <person name="Brewer H.M."/>
            <person name="Purvine S.O."/>
            <person name="Wright A.T."/>
            <person name="Boxma B."/>
            <person name="Van Alen T."/>
            <person name="Hackstein J.H."/>
            <person name="Baker S.E."/>
            <person name="Grigoriev I.V."/>
            <person name="O'Malley M.A."/>
        </authorList>
    </citation>
    <scope>NUCLEOTIDE SEQUENCE [LARGE SCALE GENOMIC DNA]</scope>
    <source>
        <strain evidence="3">finn</strain>
    </source>
</reference>
<feature type="transmembrane region" description="Helical" evidence="1">
    <location>
        <begin position="21"/>
        <end position="37"/>
    </location>
</feature>
<organism evidence="2 3">
    <name type="scientific">Piromyces finnis</name>
    <dbReference type="NCBI Taxonomy" id="1754191"/>
    <lineage>
        <taxon>Eukaryota</taxon>
        <taxon>Fungi</taxon>
        <taxon>Fungi incertae sedis</taxon>
        <taxon>Chytridiomycota</taxon>
        <taxon>Chytridiomycota incertae sedis</taxon>
        <taxon>Neocallimastigomycetes</taxon>
        <taxon>Neocallimastigales</taxon>
        <taxon>Neocallimastigaceae</taxon>
        <taxon>Piromyces</taxon>
    </lineage>
</organism>
<dbReference type="EMBL" id="MCFH01000019">
    <property type="protein sequence ID" value="ORX51107.1"/>
    <property type="molecule type" value="Genomic_DNA"/>
</dbReference>
<accession>A0A1Y1VAC1</accession>
<keyword evidence="1" id="KW-1133">Transmembrane helix</keyword>
<evidence type="ECO:0000313" key="3">
    <source>
        <dbReference type="Proteomes" id="UP000193719"/>
    </source>
</evidence>
<gene>
    <name evidence="2" type="ORF">BCR36DRAFT_326179</name>
</gene>
<sequence>MNLFSLSILKDHRYSRICYDIALNTICYISIFVFLSWDKIFFITKKEGYNPITYFIYIRHEKCLVHDSTSCGCKLNENARDNLLQNIEKSVNIYKAVSQLKYKYK</sequence>
<proteinExistence type="predicted"/>
<dbReference type="OrthoDB" id="10548793at2759"/>
<keyword evidence="1" id="KW-0812">Transmembrane</keyword>
<protein>
    <submittedName>
        <fullName evidence="2">Uncharacterized protein</fullName>
    </submittedName>
</protein>
<dbReference type="AlphaFoldDB" id="A0A1Y1VAC1"/>
<reference evidence="2 3" key="2">
    <citation type="submission" date="2016-08" db="EMBL/GenBank/DDBJ databases">
        <title>Pervasive Adenine N6-methylation of Active Genes in Fungi.</title>
        <authorList>
            <consortium name="DOE Joint Genome Institute"/>
            <person name="Mondo S.J."/>
            <person name="Dannebaum R.O."/>
            <person name="Kuo R.C."/>
            <person name="Labutti K."/>
            <person name="Haridas S."/>
            <person name="Kuo A."/>
            <person name="Salamov A."/>
            <person name="Ahrendt S.R."/>
            <person name="Lipzen A."/>
            <person name="Sullivan W."/>
            <person name="Andreopoulos W.B."/>
            <person name="Clum A."/>
            <person name="Lindquist E."/>
            <person name="Daum C."/>
            <person name="Ramamoorthy G.K."/>
            <person name="Gryganskyi A."/>
            <person name="Culley D."/>
            <person name="Magnuson J.K."/>
            <person name="James T.Y."/>
            <person name="O'Malley M.A."/>
            <person name="Stajich J.E."/>
            <person name="Spatafora J.W."/>
            <person name="Visel A."/>
            <person name="Grigoriev I.V."/>
        </authorList>
    </citation>
    <scope>NUCLEOTIDE SEQUENCE [LARGE SCALE GENOMIC DNA]</scope>
    <source>
        <strain evidence="3">finn</strain>
    </source>
</reference>